<keyword evidence="2" id="KW-0680">Restriction system</keyword>
<evidence type="ECO:0000313" key="6">
    <source>
        <dbReference type="Proteomes" id="UP001168505"/>
    </source>
</evidence>
<comment type="caution">
    <text evidence="5">The sequence shown here is derived from an EMBL/GenBank/DDBJ whole genome shotgun (WGS) entry which is preliminary data.</text>
</comment>
<feature type="domain" description="Type I restriction modification DNA specificity" evidence="4">
    <location>
        <begin position="45"/>
        <end position="178"/>
    </location>
</feature>
<organism evidence="5 6">
    <name type="scientific">Collinsella ihumii</name>
    <dbReference type="NCBI Taxonomy" id="1720204"/>
    <lineage>
        <taxon>Bacteria</taxon>
        <taxon>Bacillati</taxon>
        <taxon>Actinomycetota</taxon>
        <taxon>Coriobacteriia</taxon>
        <taxon>Coriobacteriales</taxon>
        <taxon>Coriobacteriaceae</taxon>
        <taxon>Collinsella</taxon>
    </lineage>
</organism>
<dbReference type="Gene3D" id="3.90.220.20">
    <property type="entry name" value="DNA methylase specificity domains"/>
    <property type="match status" value="1"/>
</dbReference>
<keyword evidence="5" id="KW-0540">Nuclease</keyword>
<reference evidence="5" key="2">
    <citation type="submission" date="2023-08" db="EMBL/GenBank/DDBJ databases">
        <title>Identification and characterization of horizontal gene transfer across gut microbiota members of farm animals based on homology search.</title>
        <authorList>
            <person name="Schwarzerova J."/>
            <person name="Nykrynova M."/>
            <person name="Jureckova K."/>
            <person name="Cejkova D."/>
            <person name="Rychlik I."/>
        </authorList>
    </citation>
    <scope>NUCLEOTIDE SEQUENCE</scope>
    <source>
        <strain evidence="5">15_COKtk</strain>
    </source>
</reference>
<gene>
    <name evidence="5" type="ORF">QVN40_08410</name>
</gene>
<sequence>METFCLVTPGNATNDYLFELTNALLAKEVYDGEPFGKTTVRNFTISMSNGATPSRKIDAFWAKGTIPWVKTGEVHNNLIFGTDECITELALERTSARLLPKDTLVMALYGSGTAGRVALLQTPATTNQACTAMICETPVRAFYLFVTLQGIYRKIDALTRGSVQQNLSKDIVADLDIPNIDEMVLERLGLPCIYEQIVANAKESLHLAEVRDELLPKLISGQIDVSNLCVL</sequence>
<dbReference type="GO" id="GO:0009307">
    <property type="term" value="P:DNA restriction-modification system"/>
    <property type="evidence" value="ECO:0007669"/>
    <property type="project" value="UniProtKB-KW"/>
</dbReference>
<dbReference type="GO" id="GO:0016787">
    <property type="term" value="F:hydrolase activity"/>
    <property type="evidence" value="ECO:0007669"/>
    <property type="project" value="UniProtKB-KW"/>
</dbReference>
<evidence type="ECO:0000259" key="4">
    <source>
        <dbReference type="Pfam" id="PF01420"/>
    </source>
</evidence>
<dbReference type="InterPro" id="IPR052021">
    <property type="entry name" value="Type-I_RS_S_subunit"/>
</dbReference>
<dbReference type="EC" id="3.1.21.-" evidence="5"/>
<dbReference type="AlphaFoldDB" id="A0AAW7JQ92"/>
<dbReference type="GO" id="GO:0003677">
    <property type="term" value="F:DNA binding"/>
    <property type="evidence" value="ECO:0007669"/>
    <property type="project" value="UniProtKB-KW"/>
</dbReference>
<dbReference type="GO" id="GO:0004519">
    <property type="term" value="F:endonuclease activity"/>
    <property type="evidence" value="ECO:0007669"/>
    <property type="project" value="UniProtKB-KW"/>
</dbReference>
<dbReference type="SUPFAM" id="SSF116734">
    <property type="entry name" value="DNA methylase specificity domain"/>
    <property type="match status" value="1"/>
</dbReference>
<dbReference type="RefSeq" id="WP_289827363.1">
    <property type="nucleotide sequence ID" value="NZ_JAUEIR010000007.1"/>
</dbReference>
<reference evidence="5" key="1">
    <citation type="submission" date="2023-06" db="EMBL/GenBank/DDBJ databases">
        <authorList>
            <person name="Zeman M."/>
            <person name="Kubasova T."/>
            <person name="Jahodarova E."/>
            <person name="Nykrynova M."/>
            <person name="Rychlik I."/>
        </authorList>
    </citation>
    <scope>NUCLEOTIDE SEQUENCE</scope>
    <source>
        <strain evidence="5">15_COKtk</strain>
    </source>
</reference>
<keyword evidence="5" id="KW-0378">Hydrolase</keyword>
<comment type="similarity">
    <text evidence="1">Belongs to the type-I restriction system S methylase family.</text>
</comment>
<dbReference type="InterPro" id="IPR044946">
    <property type="entry name" value="Restrct_endonuc_typeI_TRD_sf"/>
</dbReference>
<protein>
    <submittedName>
        <fullName evidence="5">Restriction endonuclease subunit S</fullName>
        <ecNumber evidence="5">3.1.21.-</ecNumber>
    </submittedName>
</protein>
<evidence type="ECO:0000256" key="2">
    <source>
        <dbReference type="ARBA" id="ARBA00022747"/>
    </source>
</evidence>
<accession>A0AAW7JQ92</accession>
<dbReference type="EMBL" id="JAUEIR010000007">
    <property type="protein sequence ID" value="MDN0069718.1"/>
    <property type="molecule type" value="Genomic_DNA"/>
</dbReference>
<evidence type="ECO:0000256" key="3">
    <source>
        <dbReference type="ARBA" id="ARBA00023125"/>
    </source>
</evidence>
<dbReference type="PANTHER" id="PTHR30408:SF12">
    <property type="entry name" value="TYPE I RESTRICTION ENZYME MJAVIII SPECIFICITY SUBUNIT"/>
    <property type="match status" value="1"/>
</dbReference>
<evidence type="ECO:0000256" key="1">
    <source>
        <dbReference type="ARBA" id="ARBA00010923"/>
    </source>
</evidence>
<proteinExistence type="inferred from homology"/>
<dbReference type="Pfam" id="PF01420">
    <property type="entry name" value="Methylase_S"/>
    <property type="match status" value="1"/>
</dbReference>
<keyword evidence="5" id="KW-0255">Endonuclease</keyword>
<keyword evidence="3" id="KW-0238">DNA-binding</keyword>
<dbReference type="InterPro" id="IPR000055">
    <property type="entry name" value="Restrct_endonuc_typeI_TRD"/>
</dbReference>
<name>A0AAW7JQ92_9ACTN</name>
<dbReference type="Proteomes" id="UP001168505">
    <property type="component" value="Unassembled WGS sequence"/>
</dbReference>
<dbReference type="PANTHER" id="PTHR30408">
    <property type="entry name" value="TYPE-1 RESTRICTION ENZYME ECOKI SPECIFICITY PROTEIN"/>
    <property type="match status" value="1"/>
</dbReference>
<evidence type="ECO:0000313" key="5">
    <source>
        <dbReference type="EMBL" id="MDN0069718.1"/>
    </source>
</evidence>